<feature type="non-terminal residue" evidence="2">
    <location>
        <position position="1"/>
    </location>
</feature>
<proteinExistence type="predicted"/>
<sequence length="164" mass="18678">RSKDKHRDKKDKKEKHRDKDKKNDKDRVKDEKRILYDRKDGEHTVGRNDKKLGGEGHLAKDLKDARFMEELGGRIRDEERGPVNQMVQRRFEDVGSSSQKERTTGTEIVHGISIPEQKRMGVAGAMEKEKSTGTEIVHGISIPEQKRMGVAGAMEKEKSTGTEI</sequence>
<name>A0A1D1XQ87_9ARAE</name>
<evidence type="ECO:0000256" key="1">
    <source>
        <dbReference type="SAM" id="MobiDB-lite"/>
    </source>
</evidence>
<feature type="compositionally biased region" description="Basic and acidic residues" evidence="1">
    <location>
        <begin position="20"/>
        <end position="56"/>
    </location>
</feature>
<feature type="compositionally biased region" description="Basic residues" evidence="1">
    <location>
        <begin position="1"/>
        <end position="19"/>
    </location>
</feature>
<gene>
    <name evidence="2" type="ORF">g.48537</name>
</gene>
<organism evidence="2">
    <name type="scientific">Anthurium amnicola</name>
    <dbReference type="NCBI Taxonomy" id="1678845"/>
    <lineage>
        <taxon>Eukaryota</taxon>
        <taxon>Viridiplantae</taxon>
        <taxon>Streptophyta</taxon>
        <taxon>Embryophyta</taxon>
        <taxon>Tracheophyta</taxon>
        <taxon>Spermatophyta</taxon>
        <taxon>Magnoliopsida</taxon>
        <taxon>Liliopsida</taxon>
        <taxon>Araceae</taxon>
        <taxon>Pothoideae</taxon>
        <taxon>Potheae</taxon>
        <taxon>Anthurium</taxon>
    </lineage>
</organism>
<feature type="compositionally biased region" description="Basic and acidic residues" evidence="1">
    <location>
        <begin position="89"/>
        <end position="104"/>
    </location>
</feature>
<feature type="non-terminal residue" evidence="2">
    <location>
        <position position="164"/>
    </location>
</feature>
<protein>
    <submittedName>
        <fullName evidence="2">Uncharacterized protein</fullName>
    </submittedName>
</protein>
<reference evidence="2" key="1">
    <citation type="submission" date="2015-07" db="EMBL/GenBank/DDBJ databases">
        <title>Transcriptome Assembly of Anthurium amnicola.</title>
        <authorList>
            <person name="Suzuki J."/>
        </authorList>
    </citation>
    <scope>NUCLEOTIDE SEQUENCE</scope>
</reference>
<feature type="region of interest" description="Disordered" evidence="1">
    <location>
        <begin position="73"/>
        <end position="164"/>
    </location>
</feature>
<feature type="region of interest" description="Disordered" evidence="1">
    <location>
        <begin position="1"/>
        <end position="56"/>
    </location>
</feature>
<evidence type="ECO:0000313" key="2">
    <source>
        <dbReference type="EMBL" id="JAT44554.1"/>
    </source>
</evidence>
<dbReference type="AlphaFoldDB" id="A0A1D1XQ87"/>
<dbReference type="EMBL" id="GDJX01023382">
    <property type="protein sequence ID" value="JAT44554.1"/>
    <property type="molecule type" value="Transcribed_RNA"/>
</dbReference>
<feature type="compositionally biased region" description="Basic and acidic residues" evidence="1">
    <location>
        <begin position="154"/>
        <end position="164"/>
    </location>
</feature>
<accession>A0A1D1XQ87</accession>